<dbReference type="EMBL" id="BMAT01010540">
    <property type="protein sequence ID" value="GFS27579.1"/>
    <property type="molecule type" value="Genomic_DNA"/>
</dbReference>
<feature type="compositionally biased region" description="Low complexity" evidence="2">
    <location>
        <begin position="578"/>
        <end position="593"/>
    </location>
</feature>
<dbReference type="InterPro" id="IPR019536">
    <property type="entry name" value="USHBP1_PDZ-bd"/>
</dbReference>
<proteinExistence type="predicted"/>
<evidence type="ECO:0000313" key="5">
    <source>
        <dbReference type="Proteomes" id="UP000762676"/>
    </source>
</evidence>
<sequence length="898" mass="97218">MQKLHAAALTSMKGEVLELQNQVRRLTLEYRPLTSSPSACMGQGHSRQQVSACESRLGPADFEERLEQLTARYEERIIELHSVIAELRKKVERHQIGVIREEDEFEESDQGQSTHNSDGGSLRDENIEISQEFSRVVSEIQPTMDRKPLPPGDLGAGLMSESYQAQIKAETDHVKREKSIERDCKEEEPPEAEDQAGGEKLPELPPRLARPSSLTRSCSSTFPSDPAVRLEVATLRAHNDELLRQTSEVTALRAHNDDLSRRGSALEAELTQMSQLMEAEQRKKEELAQQVMSLQRRLERLQSQQANADVLVSPTHSPAKLTPTPPPLSDVRAAEGESYPVAKMAELKKLKTCAGDSQVLGSEVVMMGNTSTAEHLVQALHQVSGVAELLKTAPGSRGGPGNQQAGGTEQINAAVVAEFEVELERRQARCDHLKAQNDVLSATLEESRSYAERLSVLMGKYESNNTALQLASAFSDHCLEAQDVLTALLDTEMGVLLANCRAAGLGALAGGAGHDCDDQQEVTSTLHRAHHARRKAESVAAHLLTRLDRGGGGGMSGSGHGVGGAGGGSAGNPWEDVSTNSRTASTSSTSSSTEAQHGEFTKEEEARLRDHIQQLKAERSAVRTTVLEIESVHMDPVVSEPRRRLEAQRLDLENAVLVQELMAVKEEKAELKAGSYLLEKETKALELRLVGHEAQESALRLQVDHLHGEIQHLQQQQHDDTVIPTTPRSPSKQGLSSSPSLGVMAKKSKISGNSPSSTLSSSSSSSDLATTKSPGELARDLAVAKAREATLKSRVSELLSALEKISRNSEMRHRQSSEFVGDLKRANAALISAFDRAKRKYQSRLKKMEGQLRVLRDGGGGGGESSSGGGSRVSAGGSRSGGVVVMRQPPPPPDETSL</sequence>
<dbReference type="Pfam" id="PF10506">
    <property type="entry name" value="USHBP1_PDZ-bd"/>
    <property type="match status" value="2"/>
</dbReference>
<feature type="region of interest" description="Disordered" evidence="2">
    <location>
        <begin position="549"/>
        <end position="605"/>
    </location>
</feature>
<evidence type="ECO:0000256" key="1">
    <source>
        <dbReference type="SAM" id="Coils"/>
    </source>
</evidence>
<dbReference type="PANTHER" id="PTHR23347">
    <property type="entry name" value="COLORECTAL MUTANT CANCER PROTEIN MCC PROTEIN -RELATED"/>
    <property type="match status" value="1"/>
</dbReference>
<feature type="compositionally biased region" description="Low complexity" evidence="2">
    <location>
        <begin position="751"/>
        <end position="766"/>
    </location>
</feature>
<feature type="compositionally biased region" description="Pro residues" evidence="2">
    <location>
        <begin position="888"/>
        <end position="898"/>
    </location>
</feature>
<feature type="compositionally biased region" description="Polar residues" evidence="2">
    <location>
        <begin position="212"/>
        <end position="223"/>
    </location>
</feature>
<feature type="region of interest" description="Disordered" evidence="2">
    <location>
        <begin position="851"/>
        <end position="898"/>
    </location>
</feature>
<feature type="region of interest" description="Disordered" evidence="2">
    <location>
        <begin position="169"/>
        <end position="224"/>
    </location>
</feature>
<protein>
    <submittedName>
        <fullName evidence="4">Colorectal mutant cancer protein</fullName>
    </submittedName>
</protein>
<feature type="region of interest" description="Disordered" evidence="2">
    <location>
        <begin position="138"/>
        <end position="157"/>
    </location>
</feature>
<feature type="compositionally biased region" description="Gly residues" evidence="2">
    <location>
        <begin position="550"/>
        <end position="570"/>
    </location>
</feature>
<reference evidence="4 5" key="1">
    <citation type="journal article" date="2021" name="Elife">
        <title>Chloroplast acquisition without the gene transfer in kleptoplastic sea slugs, Plakobranchus ocellatus.</title>
        <authorList>
            <person name="Maeda T."/>
            <person name="Takahashi S."/>
            <person name="Yoshida T."/>
            <person name="Shimamura S."/>
            <person name="Takaki Y."/>
            <person name="Nagai Y."/>
            <person name="Toyoda A."/>
            <person name="Suzuki Y."/>
            <person name="Arimoto A."/>
            <person name="Ishii H."/>
            <person name="Satoh N."/>
            <person name="Nishiyama T."/>
            <person name="Hasebe M."/>
            <person name="Maruyama T."/>
            <person name="Minagawa J."/>
            <person name="Obokata J."/>
            <person name="Shigenobu S."/>
        </authorList>
    </citation>
    <scope>NUCLEOTIDE SEQUENCE [LARGE SCALE GENOMIC DNA]</scope>
</reference>
<dbReference type="AlphaFoldDB" id="A0AAV4JZT9"/>
<feature type="domain" description="Harmonin-binding protein USHBP1 PDZ-binding" evidence="3">
    <location>
        <begin position="427"/>
        <end position="488"/>
    </location>
</feature>
<feature type="compositionally biased region" description="Low complexity" evidence="2">
    <location>
        <begin position="872"/>
        <end position="885"/>
    </location>
</feature>
<accession>A0AAV4JZT9</accession>
<feature type="compositionally biased region" description="Gly residues" evidence="2">
    <location>
        <begin position="857"/>
        <end position="871"/>
    </location>
</feature>
<feature type="domain" description="Harmonin-binding protein USHBP1 PDZ-binding" evidence="3">
    <location>
        <begin position="791"/>
        <end position="853"/>
    </location>
</feature>
<evidence type="ECO:0000256" key="2">
    <source>
        <dbReference type="SAM" id="MobiDB-lite"/>
    </source>
</evidence>
<organism evidence="4 5">
    <name type="scientific">Elysia marginata</name>
    <dbReference type="NCBI Taxonomy" id="1093978"/>
    <lineage>
        <taxon>Eukaryota</taxon>
        <taxon>Metazoa</taxon>
        <taxon>Spiralia</taxon>
        <taxon>Lophotrochozoa</taxon>
        <taxon>Mollusca</taxon>
        <taxon>Gastropoda</taxon>
        <taxon>Heterobranchia</taxon>
        <taxon>Euthyneura</taxon>
        <taxon>Panpulmonata</taxon>
        <taxon>Sacoglossa</taxon>
        <taxon>Placobranchoidea</taxon>
        <taxon>Plakobranchidae</taxon>
        <taxon>Elysia</taxon>
    </lineage>
</organism>
<feature type="compositionally biased region" description="Basic and acidic residues" evidence="2">
    <location>
        <begin position="169"/>
        <end position="187"/>
    </location>
</feature>
<comment type="caution">
    <text evidence="4">The sequence shown here is derived from an EMBL/GenBank/DDBJ whole genome shotgun (WGS) entry which is preliminary data.</text>
</comment>
<dbReference type="Proteomes" id="UP000762676">
    <property type="component" value="Unassembled WGS sequence"/>
</dbReference>
<feature type="coiled-coil region" evidence="1">
    <location>
        <begin position="270"/>
        <end position="311"/>
    </location>
</feature>
<keyword evidence="1" id="KW-0175">Coiled coil</keyword>
<feature type="region of interest" description="Disordered" evidence="2">
    <location>
        <begin position="711"/>
        <end position="773"/>
    </location>
</feature>
<evidence type="ECO:0000313" key="4">
    <source>
        <dbReference type="EMBL" id="GFS27579.1"/>
    </source>
</evidence>
<name>A0AAV4JZT9_9GAST</name>
<keyword evidence="5" id="KW-1185">Reference proteome</keyword>
<dbReference type="PANTHER" id="PTHR23347:SF6">
    <property type="entry name" value="FI17904P1"/>
    <property type="match status" value="1"/>
</dbReference>
<dbReference type="InterPro" id="IPR040171">
    <property type="entry name" value="USBP1-like"/>
</dbReference>
<feature type="compositionally biased region" description="Polar residues" evidence="2">
    <location>
        <begin position="110"/>
        <end position="119"/>
    </location>
</feature>
<gene>
    <name evidence="4" type="ORF">ElyMa_005283400</name>
</gene>
<evidence type="ECO:0000259" key="3">
    <source>
        <dbReference type="Pfam" id="PF10506"/>
    </source>
</evidence>
<feature type="region of interest" description="Disordered" evidence="2">
    <location>
        <begin position="101"/>
        <end position="124"/>
    </location>
</feature>
<feature type="compositionally biased region" description="Low complexity" evidence="2">
    <location>
        <begin position="729"/>
        <end position="742"/>
    </location>
</feature>
<feature type="region of interest" description="Disordered" evidence="2">
    <location>
        <begin position="313"/>
        <end position="332"/>
    </location>
</feature>
<feature type="compositionally biased region" description="Basic and acidic residues" evidence="2">
    <location>
        <begin position="596"/>
        <end position="605"/>
    </location>
</feature>